<dbReference type="AlphaFoldDB" id="A0A9J5ZGZ2"/>
<keyword evidence="2" id="KW-0645">Protease</keyword>
<dbReference type="Gene3D" id="3.40.395.10">
    <property type="entry name" value="Adenoviral Proteinase, Chain A"/>
    <property type="match status" value="1"/>
</dbReference>
<keyword evidence="6" id="KW-1185">Reference proteome</keyword>
<dbReference type="InterPro" id="IPR003653">
    <property type="entry name" value="Peptidase_C48_C"/>
</dbReference>
<dbReference type="PROSITE" id="PS50600">
    <property type="entry name" value="ULP_PROTEASE"/>
    <property type="match status" value="1"/>
</dbReference>
<evidence type="ECO:0000313" key="6">
    <source>
        <dbReference type="Proteomes" id="UP000824120"/>
    </source>
</evidence>
<keyword evidence="3" id="KW-0378">Hydrolase</keyword>
<accession>A0A9J5ZGZ2</accession>
<evidence type="ECO:0000313" key="5">
    <source>
        <dbReference type="EMBL" id="KAG5612193.1"/>
    </source>
</evidence>
<dbReference type="Proteomes" id="UP000824120">
    <property type="component" value="Chromosome 4"/>
</dbReference>
<sequence length="80" mass="9320">MVVIPWKTVDNVLIPVNVKQMNHWVLIVLSLIERHIHVYDSYRAAGYDSFVVDKIQKLAHGLCRCICPCIMTITWTIRKI</sequence>
<comment type="caution">
    <text evidence="5">The sequence shown here is derived from an EMBL/GenBank/DDBJ whole genome shotgun (WGS) entry which is preliminary data.</text>
</comment>
<evidence type="ECO:0000259" key="4">
    <source>
        <dbReference type="PROSITE" id="PS50600"/>
    </source>
</evidence>
<dbReference type="GO" id="GO:0008234">
    <property type="term" value="F:cysteine-type peptidase activity"/>
    <property type="evidence" value="ECO:0007669"/>
    <property type="project" value="InterPro"/>
</dbReference>
<reference evidence="5 6" key="1">
    <citation type="submission" date="2020-09" db="EMBL/GenBank/DDBJ databases">
        <title>De no assembly of potato wild relative species, Solanum commersonii.</title>
        <authorList>
            <person name="Cho K."/>
        </authorList>
    </citation>
    <scope>NUCLEOTIDE SEQUENCE [LARGE SCALE GENOMIC DNA]</scope>
    <source>
        <strain evidence="5">LZ3.2</strain>
        <tissue evidence="5">Leaf</tissue>
    </source>
</reference>
<dbReference type="Pfam" id="PF02902">
    <property type="entry name" value="Peptidase_C48"/>
    <property type="match status" value="1"/>
</dbReference>
<name>A0A9J5ZGZ2_SOLCO</name>
<feature type="domain" description="Ubiquitin-like protease family profile" evidence="4">
    <location>
        <begin position="1"/>
        <end position="80"/>
    </location>
</feature>
<gene>
    <name evidence="5" type="ORF">H5410_023474</name>
</gene>
<dbReference type="InterPro" id="IPR038765">
    <property type="entry name" value="Papain-like_cys_pep_sf"/>
</dbReference>
<comment type="similarity">
    <text evidence="1">Belongs to the peptidase C48 family.</text>
</comment>
<dbReference type="PANTHER" id="PTHR31470">
    <property type="entry name" value="CYSTEINE PROTEINASES SUPERFAMILY PROTEIN-RELATED-RELATED"/>
    <property type="match status" value="1"/>
</dbReference>
<dbReference type="PANTHER" id="PTHR31470:SF55">
    <property type="entry name" value="UBIQUITIN-LIKE PROTEASE FAMILY PROFILE DOMAIN-CONTAINING PROTEIN"/>
    <property type="match status" value="1"/>
</dbReference>
<evidence type="ECO:0000256" key="1">
    <source>
        <dbReference type="ARBA" id="ARBA00005234"/>
    </source>
</evidence>
<evidence type="ECO:0000256" key="2">
    <source>
        <dbReference type="ARBA" id="ARBA00022670"/>
    </source>
</evidence>
<dbReference type="OrthoDB" id="1305350at2759"/>
<dbReference type="SUPFAM" id="SSF54001">
    <property type="entry name" value="Cysteine proteinases"/>
    <property type="match status" value="1"/>
</dbReference>
<proteinExistence type="inferred from homology"/>
<organism evidence="5 6">
    <name type="scientific">Solanum commersonii</name>
    <name type="common">Commerson's wild potato</name>
    <name type="synonym">Commerson's nightshade</name>
    <dbReference type="NCBI Taxonomy" id="4109"/>
    <lineage>
        <taxon>Eukaryota</taxon>
        <taxon>Viridiplantae</taxon>
        <taxon>Streptophyta</taxon>
        <taxon>Embryophyta</taxon>
        <taxon>Tracheophyta</taxon>
        <taxon>Spermatophyta</taxon>
        <taxon>Magnoliopsida</taxon>
        <taxon>eudicotyledons</taxon>
        <taxon>Gunneridae</taxon>
        <taxon>Pentapetalae</taxon>
        <taxon>asterids</taxon>
        <taxon>lamiids</taxon>
        <taxon>Solanales</taxon>
        <taxon>Solanaceae</taxon>
        <taxon>Solanoideae</taxon>
        <taxon>Solaneae</taxon>
        <taxon>Solanum</taxon>
    </lineage>
</organism>
<protein>
    <recommendedName>
        <fullName evidence="4">Ubiquitin-like protease family profile domain-containing protein</fullName>
    </recommendedName>
</protein>
<dbReference type="GO" id="GO:0006508">
    <property type="term" value="P:proteolysis"/>
    <property type="evidence" value="ECO:0007669"/>
    <property type="project" value="UniProtKB-KW"/>
</dbReference>
<evidence type="ECO:0000256" key="3">
    <source>
        <dbReference type="ARBA" id="ARBA00022801"/>
    </source>
</evidence>
<dbReference type="EMBL" id="JACXVP010000004">
    <property type="protein sequence ID" value="KAG5612193.1"/>
    <property type="molecule type" value="Genomic_DNA"/>
</dbReference>